<feature type="transmembrane region" description="Helical" evidence="1">
    <location>
        <begin position="15"/>
        <end position="38"/>
    </location>
</feature>
<comment type="caution">
    <text evidence="2">The sequence shown here is derived from an EMBL/GenBank/DDBJ whole genome shotgun (WGS) entry which is preliminary data.</text>
</comment>
<keyword evidence="1" id="KW-0812">Transmembrane</keyword>
<keyword evidence="1" id="KW-0472">Membrane</keyword>
<dbReference type="AlphaFoldDB" id="A0AAD6XSK5"/>
<dbReference type="Proteomes" id="UP001222325">
    <property type="component" value="Unassembled WGS sequence"/>
</dbReference>
<organism evidence="2 3">
    <name type="scientific">Mycena belliarum</name>
    <dbReference type="NCBI Taxonomy" id="1033014"/>
    <lineage>
        <taxon>Eukaryota</taxon>
        <taxon>Fungi</taxon>
        <taxon>Dikarya</taxon>
        <taxon>Basidiomycota</taxon>
        <taxon>Agaricomycotina</taxon>
        <taxon>Agaricomycetes</taxon>
        <taxon>Agaricomycetidae</taxon>
        <taxon>Agaricales</taxon>
        <taxon>Marasmiineae</taxon>
        <taxon>Mycenaceae</taxon>
        <taxon>Mycena</taxon>
    </lineage>
</organism>
<evidence type="ECO:0000256" key="1">
    <source>
        <dbReference type="SAM" id="Phobius"/>
    </source>
</evidence>
<dbReference type="EMBL" id="JARJCN010000011">
    <property type="protein sequence ID" value="KAJ7096611.1"/>
    <property type="molecule type" value="Genomic_DNA"/>
</dbReference>
<evidence type="ECO:0008006" key="4">
    <source>
        <dbReference type="Google" id="ProtNLM"/>
    </source>
</evidence>
<reference evidence="2" key="1">
    <citation type="submission" date="2023-03" db="EMBL/GenBank/DDBJ databases">
        <title>Massive genome expansion in bonnet fungi (Mycena s.s.) driven by repeated elements and novel gene families across ecological guilds.</title>
        <authorList>
            <consortium name="Lawrence Berkeley National Laboratory"/>
            <person name="Harder C.B."/>
            <person name="Miyauchi S."/>
            <person name="Viragh M."/>
            <person name="Kuo A."/>
            <person name="Thoen E."/>
            <person name="Andreopoulos B."/>
            <person name="Lu D."/>
            <person name="Skrede I."/>
            <person name="Drula E."/>
            <person name="Henrissat B."/>
            <person name="Morin E."/>
            <person name="Kohler A."/>
            <person name="Barry K."/>
            <person name="LaButti K."/>
            <person name="Morin E."/>
            <person name="Salamov A."/>
            <person name="Lipzen A."/>
            <person name="Mereny Z."/>
            <person name="Hegedus B."/>
            <person name="Baldrian P."/>
            <person name="Stursova M."/>
            <person name="Weitz H."/>
            <person name="Taylor A."/>
            <person name="Grigoriev I.V."/>
            <person name="Nagy L.G."/>
            <person name="Martin F."/>
            <person name="Kauserud H."/>
        </authorList>
    </citation>
    <scope>NUCLEOTIDE SEQUENCE</scope>
    <source>
        <strain evidence="2">CBHHK173m</strain>
    </source>
</reference>
<keyword evidence="3" id="KW-1185">Reference proteome</keyword>
<keyword evidence="1" id="KW-1133">Transmembrane helix</keyword>
<protein>
    <recommendedName>
        <fullName evidence="4">Transmembrane protein</fullName>
    </recommendedName>
</protein>
<sequence>MALDYPITRSFPGKWFSLAAYIGAFIVLVFLTTVNVALTGYDTITVFQSDYNVTQTHWYQHYIPSLVPKAGTLCDSRVFNLGDTFTTNYTLFRYTVSSVVNANAGDSGISYKGRTLEHCDITSLYVHGDVNAFTLDYTAVVTCRSEAYEFSARTDFSLSSLAGKYNQLLGVERSLKNREEGVFNKTRDSRGVVLDAVASLSSRDVAARIFTLAQATNGSALSVISLRADFPFCPAALGPVAGCAVRVPQFNISSSFVSYSNLTFQQYFANEPLTDSNQPVITNTTYGVLANVIQTMYASVRVDLGNPSKNNFLLNPAAVPATIAATFPAIPGVYDTSDEYANLVGTSVNPDFNITGLLPLTTTGAAQLDVVYLCRFQQRKAPAQAFIAVLVATLSMFGSGWAAFLVLAAKIVKKRNGGANRCGEHTTELSHEKVAFIDR</sequence>
<feature type="transmembrane region" description="Helical" evidence="1">
    <location>
        <begin position="385"/>
        <end position="407"/>
    </location>
</feature>
<evidence type="ECO:0000313" key="2">
    <source>
        <dbReference type="EMBL" id="KAJ7096611.1"/>
    </source>
</evidence>
<gene>
    <name evidence="2" type="ORF">B0H15DRAFT_920975</name>
</gene>
<evidence type="ECO:0000313" key="3">
    <source>
        <dbReference type="Proteomes" id="UP001222325"/>
    </source>
</evidence>
<name>A0AAD6XSK5_9AGAR</name>
<proteinExistence type="predicted"/>
<accession>A0AAD6XSK5</accession>